<keyword evidence="1" id="KW-0472">Membrane</keyword>
<name>A0A420EH61_9ALTE</name>
<comment type="caution">
    <text evidence="2">The sequence shown here is derived from an EMBL/GenBank/DDBJ whole genome shotgun (WGS) entry which is preliminary data.</text>
</comment>
<keyword evidence="1" id="KW-1133">Transmembrane helix</keyword>
<dbReference type="Pfam" id="PF05545">
    <property type="entry name" value="FixQ"/>
    <property type="match status" value="1"/>
</dbReference>
<sequence>MDFGTFSGLYTAFLILIFIGIFAWAYSKRRKKDFEEAANLVFADEVNQKHGTSSQGAKPQ</sequence>
<proteinExistence type="predicted"/>
<evidence type="ECO:0000256" key="1">
    <source>
        <dbReference type="SAM" id="Phobius"/>
    </source>
</evidence>
<evidence type="ECO:0000313" key="3">
    <source>
        <dbReference type="Proteomes" id="UP000286482"/>
    </source>
</evidence>
<dbReference type="CDD" id="cd01324">
    <property type="entry name" value="cbb3_Oxidase_CcoQ"/>
    <property type="match status" value="1"/>
</dbReference>
<feature type="transmembrane region" description="Helical" evidence="1">
    <location>
        <begin position="6"/>
        <end position="26"/>
    </location>
</feature>
<dbReference type="AlphaFoldDB" id="A0A420EH61"/>
<gene>
    <name evidence="2" type="ORF">DBZ36_06110</name>
</gene>
<dbReference type="Proteomes" id="UP000286482">
    <property type="component" value="Unassembled WGS sequence"/>
</dbReference>
<dbReference type="InterPro" id="IPR008621">
    <property type="entry name" value="Cbb3-typ_cyt_oxidase_comp"/>
</dbReference>
<dbReference type="RefSeq" id="WP_120354027.1">
    <property type="nucleotide sequence ID" value="NZ_RAQO01000004.1"/>
</dbReference>
<organism evidence="2 3">
    <name type="scientific">Alginatibacterium sediminis</name>
    <dbReference type="NCBI Taxonomy" id="2164068"/>
    <lineage>
        <taxon>Bacteria</taxon>
        <taxon>Pseudomonadati</taxon>
        <taxon>Pseudomonadota</taxon>
        <taxon>Gammaproteobacteria</taxon>
        <taxon>Alteromonadales</taxon>
        <taxon>Alteromonadaceae</taxon>
        <taxon>Alginatibacterium</taxon>
    </lineage>
</organism>
<protein>
    <submittedName>
        <fullName evidence="2">Cbb3-type cytochrome c oxidase subunit 3</fullName>
    </submittedName>
</protein>
<reference evidence="2 3" key="1">
    <citation type="submission" date="2018-09" db="EMBL/GenBank/DDBJ databases">
        <authorList>
            <person name="Wang Z."/>
        </authorList>
    </citation>
    <scope>NUCLEOTIDE SEQUENCE [LARGE SCALE GENOMIC DNA]</scope>
    <source>
        <strain evidence="2 3">ALS 81</strain>
    </source>
</reference>
<keyword evidence="3" id="KW-1185">Reference proteome</keyword>
<keyword evidence="1" id="KW-0812">Transmembrane</keyword>
<dbReference type="EMBL" id="RAQO01000004">
    <property type="protein sequence ID" value="RKF20023.1"/>
    <property type="molecule type" value="Genomic_DNA"/>
</dbReference>
<dbReference type="OrthoDB" id="6402501at2"/>
<accession>A0A420EH61</accession>
<evidence type="ECO:0000313" key="2">
    <source>
        <dbReference type="EMBL" id="RKF20023.1"/>
    </source>
</evidence>